<keyword evidence="1" id="KW-1133">Transmembrane helix</keyword>
<sequence>MILSPSPWWSSIPSLGAALGYALLALHPVRLAAGKLNLLMATVWLLHGVALATNQFGTGAMRFGFAPALSFTAWMVFTLYAIETRLYPQLRARASLVGLGAATVLLALLFPGLPHPAHASRWLPLHGWLGMVSYGLLAAAVLHGWLAQRAEASIRQARAGEITLPLLALERLTFRLVWAAFIMLSATLLAGWWFSEQGLTQGWIWNHKTLFTLLSWLVLALLLWGRLTQGWRGRFAIRMLYAAATLLLLGYVGSHFVLEVILSRA</sequence>
<name>A0A2S9K7K7_9BURK</name>
<gene>
    <name evidence="3" type="ORF">C6P64_03460</name>
</gene>
<dbReference type="RefSeq" id="WP_105747205.1">
    <property type="nucleotide sequence ID" value="NZ_PVLQ01000012.1"/>
</dbReference>
<feature type="transmembrane region" description="Helical" evidence="1">
    <location>
        <begin position="209"/>
        <end position="227"/>
    </location>
</feature>
<dbReference type="PANTHER" id="PTHR38034">
    <property type="entry name" value="INNER MEMBRANE PROTEIN YPJD"/>
    <property type="match status" value="1"/>
</dbReference>
<dbReference type="AlphaFoldDB" id="A0A2S9K7K7"/>
<feature type="transmembrane region" description="Helical" evidence="1">
    <location>
        <begin position="6"/>
        <end position="26"/>
    </location>
</feature>
<comment type="caution">
    <text evidence="3">The sequence shown here is derived from an EMBL/GenBank/DDBJ whole genome shotgun (WGS) entry which is preliminary data.</text>
</comment>
<feature type="transmembrane region" description="Helical" evidence="1">
    <location>
        <begin position="94"/>
        <end position="113"/>
    </location>
</feature>
<dbReference type="PANTHER" id="PTHR38034:SF1">
    <property type="entry name" value="INNER MEMBRANE PROTEIN YPJD"/>
    <property type="match status" value="1"/>
</dbReference>
<evidence type="ECO:0000259" key="2">
    <source>
        <dbReference type="Pfam" id="PF01578"/>
    </source>
</evidence>
<accession>A0A2S9K7K7</accession>
<feature type="domain" description="Cytochrome c assembly protein" evidence="2">
    <location>
        <begin position="62"/>
        <end position="261"/>
    </location>
</feature>
<keyword evidence="1" id="KW-0812">Transmembrane</keyword>
<evidence type="ECO:0000256" key="1">
    <source>
        <dbReference type="SAM" id="Phobius"/>
    </source>
</evidence>
<feature type="transmembrane region" description="Helical" evidence="1">
    <location>
        <begin position="239"/>
        <end position="258"/>
    </location>
</feature>
<dbReference type="OrthoDB" id="9780793at2"/>
<evidence type="ECO:0000313" key="4">
    <source>
        <dbReference type="Proteomes" id="UP000238589"/>
    </source>
</evidence>
<organism evidence="3 4">
    <name type="scientific">Malikia granosa</name>
    <dbReference type="NCBI Taxonomy" id="263067"/>
    <lineage>
        <taxon>Bacteria</taxon>
        <taxon>Pseudomonadati</taxon>
        <taxon>Pseudomonadota</taxon>
        <taxon>Betaproteobacteria</taxon>
        <taxon>Burkholderiales</taxon>
        <taxon>Comamonadaceae</taxon>
        <taxon>Malikia</taxon>
    </lineage>
</organism>
<reference evidence="3 4" key="1">
    <citation type="submission" date="2018-03" db="EMBL/GenBank/DDBJ databases">
        <title>Comparative genomics illustrates the genes involved in a hyperalkaliphilic mechanisms of Serpentinomonas isolated from highly-alkaline calcium-rich serpentinized springs.</title>
        <authorList>
            <person name="Suzuki S."/>
            <person name="Ishii S."/>
            <person name="Walworth N."/>
            <person name="Bird L."/>
            <person name="Kuenen J.G."/>
            <person name="Nealson K.H."/>
        </authorList>
    </citation>
    <scope>NUCLEOTIDE SEQUENCE [LARGE SCALE GENOMIC DNA]</scope>
    <source>
        <strain evidence="3 4">P1</strain>
    </source>
</reference>
<keyword evidence="1" id="KW-0472">Membrane</keyword>
<dbReference type="InterPro" id="IPR052372">
    <property type="entry name" value="YpjD/HemX"/>
</dbReference>
<feature type="transmembrane region" description="Helical" evidence="1">
    <location>
        <begin position="63"/>
        <end position="82"/>
    </location>
</feature>
<feature type="transmembrane region" description="Helical" evidence="1">
    <location>
        <begin position="38"/>
        <end position="57"/>
    </location>
</feature>
<dbReference type="InterPro" id="IPR002541">
    <property type="entry name" value="Cyt_c_assembly"/>
</dbReference>
<dbReference type="Pfam" id="PF01578">
    <property type="entry name" value="Cytochrom_C_asm"/>
    <property type="match status" value="1"/>
</dbReference>
<protein>
    <submittedName>
        <fullName evidence="3">Cytochrome C assembly protein</fullName>
    </submittedName>
</protein>
<evidence type="ECO:0000313" key="3">
    <source>
        <dbReference type="EMBL" id="PRD66365.1"/>
    </source>
</evidence>
<feature type="transmembrane region" description="Helical" evidence="1">
    <location>
        <begin position="125"/>
        <end position="146"/>
    </location>
</feature>
<dbReference type="Proteomes" id="UP000238589">
    <property type="component" value="Unassembled WGS sequence"/>
</dbReference>
<dbReference type="GO" id="GO:0017004">
    <property type="term" value="P:cytochrome complex assembly"/>
    <property type="evidence" value="ECO:0007669"/>
    <property type="project" value="InterPro"/>
</dbReference>
<dbReference type="GO" id="GO:0020037">
    <property type="term" value="F:heme binding"/>
    <property type="evidence" value="ECO:0007669"/>
    <property type="project" value="InterPro"/>
</dbReference>
<dbReference type="EMBL" id="PVLQ01000012">
    <property type="protein sequence ID" value="PRD66365.1"/>
    <property type="molecule type" value="Genomic_DNA"/>
</dbReference>
<keyword evidence="4" id="KW-1185">Reference proteome</keyword>
<proteinExistence type="predicted"/>
<feature type="transmembrane region" description="Helical" evidence="1">
    <location>
        <begin position="176"/>
        <end position="194"/>
    </location>
</feature>